<dbReference type="PANTHER" id="PTHR26450:SF58">
    <property type="entry name" value="OLFACTORY RECEPTOR 52W1"/>
    <property type="match status" value="1"/>
</dbReference>
<dbReference type="AlphaFoldDB" id="A0A1A6HP90"/>
<gene>
    <name evidence="10" type="ORF">A6R68_21986</name>
</gene>
<dbReference type="Pfam" id="PF13853">
    <property type="entry name" value="7tm_4"/>
    <property type="match status" value="1"/>
</dbReference>
<keyword evidence="9" id="KW-0807">Transducer</keyword>
<accession>A0A1A6HP90</accession>
<dbReference type="GO" id="GO:0004984">
    <property type="term" value="F:olfactory receptor activity"/>
    <property type="evidence" value="ECO:0007669"/>
    <property type="project" value="InterPro"/>
</dbReference>
<evidence type="ECO:0000256" key="8">
    <source>
        <dbReference type="ARBA" id="ARBA00023170"/>
    </source>
</evidence>
<sequence>MLVRQNGSRFSKKITGKMIQTLLMTMATAILPTMRHVSTVVYLSGAQMATKRSKAMANKMADSPTNIVWTKKTWMTQASKAMLWAWSQKMARALGTVVVDSRISVMASMERKKYMGSCRFRSVIMTTIRMLFPKTAVTYMRHRGTDNQMFFVHALTAMESGVLLAMACDRAVAVGRPLHYPILVTKARVGYAVLALTLKAVAIV</sequence>
<evidence type="ECO:0000313" key="10">
    <source>
        <dbReference type="EMBL" id="OBS79810.1"/>
    </source>
</evidence>
<evidence type="ECO:0000256" key="3">
    <source>
        <dbReference type="ARBA" id="ARBA00022692"/>
    </source>
</evidence>
<dbReference type="GO" id="GO:0005886">
    <property type="term" value="C:plasma membrane"/>
    <property type="evidence" value="ECO:0007669"/>
    <property type="project" value="TreeGrafter"/>
</dbReference>
<dbReference type="GO" id="GO:0004930">
    <property type="term" value="F:G protein-coupled receptor activity"/>
    <property type="evidence" value="ECO:0007669"/>
    <property type="project" value="UniProtKB-KW"/>
</dbReference>
<evidence type="ECO:0000256" key="4">
    <source>
        <dbReference type="ARBA" id="ARBA00022725"/>
    </source>
</evidence>
<dbReference type="InterPro" id="IPR000725">
    <property type="entry name" value="Olfact_rcpt"/>
</dbReference>
<dbReference type="PANTHER" id="PTHR26450">
    <property type="entry name" value="OLFACTORY RECEPTOR 56B1-RELATED"/>
    <property type="match status" value="1"/>
</dbReference>
<name>A0A1A6HP90_NEOLE</name>
<dbReference type="Gene3D" id="1.20.1070.10">
    <property type="entry name" value="Rhodopsin 7-helix transmembrane proteins"/>
    <property type="match status" value="1"/>
</dbReference>
<evidence type="ECO:0000313" key="11">
    <source>
        <dbReference type="Proteomes" id="UP000092124"/>
    </source>
</evidence>
<evidence type="ECO:0000256" key="6">
    <source>
        <dbReference type="ARBA" id="ARBA00023040"/>
    </source>
</evidence>
<evidence type="ECO:0000256" key="7">
    <source>
        <dbReference type="ARBA" id="ARBA00023136"/>
    </source>
</evidence>
<keyword evidence="3" id="KW-0812">Transmembrane</keyword>
<evidence type="ECO:0000256" key="2">
    <source>
        <dbReference type="ARBA" id="ARBA00022606"/>
    </source>
</evidence>
<evidence type="ECO:0000256" key="1">
    <source>
        <dbReference type="ARBA" id="ARBA00004141"/>
    </source>
</evidence>
<keyword evidence="7" id="KW-0472">Membrane</keyword>
<keyword evidence="5" id="KW-1133">Transmembrane helix</keyword>
<keyword evidence="11" id="KW-1185">Reference proteome</keyword>
<dbReference type="SUPFAM" id="SSF81321">
    <property type="entry name" value="Family A G protein-coupled receptor-like"/>
    <property type="match status" value="1"/>
</dbReference>
<feature type="non-terminal residue" evidence="10">
    <location>
        <position position="204"/>
    </location>
</feature>
<protein>
    <submittedName>
        <fullName evidence="10">Uncharacterized protein</fullName>
    </submittedName>
</protein>
<evidence type="ECO:0000256" key="5">
    <source>
        <dbReference type="ARBA" id="ARBA00022989"/>
    </source>
</evidence>
<reference evidence="10 11" key="1">
    <citation type="submission" date="2016-06" db="EMBL/GenBank/DDBJ databases">
        <title>The Draft Genome Sequence and Annotation of the Desert Woodrat Neotoma lepida.</title>
        <authorList>
            <person name="Campbell M."/>
            <person name="Oakeson K.F."/>
            <person name="Yandell M."/>
            <person name="Halpert J.R."/>
            <person name="Dearing D."/>
        </authorList>
    </citation>
    <scope>NUCLEOTIDE SEQUENCE [LARGE SCALE GENOMIC DNA]</scope>
    <source>
        <strain evidence="10">417</strain>
        <tissue evidence="10">Liver</tissue>
    </source>
</reference>
<dbReference type="InterPro" id="IPR050402">
    <property type="entry name" value="OR51/52/56-like"/>
</dbReference>
<evidence type="ECO:0000256" key="9">
    <source>
        <dbReference type="ARBA" id="ARBA00023224"/>
    </source>
</evidence>
<comment type="subcellular location">
    <subcellularLocation>
        <location evidence="1">Membrane</location>
        <topology evidence="1">Multi-pass membrane protein</topology>
    </subcellularLocation>
</comment>
<keyword evidence="8" id="KW-0675">Receptor</keyword>
<dbReference type="EMBL" id="LZPO01017891">
    <property type="protein sequence ID" value="OBS79810.1"/>
    <property type="molecule type" value="Genomic_DNA"/>
</dbReference>
<organism evidence="10 11">
    <name type="scientific">Neotoma lepida</name>
    <name type="common">Desert woodrat</name>
    <dbReference type="NCBI Taxonomy" id="56216"/>
    <lineage>
        <taxon>Eukaryota</taxon>
        <taxon>Metazoa</taxon>
        <taxon>Chordata</taxon>
        <taxon>Craniata</taxon>
        <taxon>Vertebrata</taxon>
        <taxon>Euteleostomi</taxon>
        <taxon>Mammalia</taxon>
        <taxon>Eutheria</taxon>
        <taxon>Euarchontoglires</taxon>
        <taxon>Glires</taxon>
        <taxon>Rodentia</taxon>
        <taxon>Myomorpha</taxon>
        <taxon>Muroidea</taxon>
        <taxon>Cricetidae</taxon>
        <taxon>Neotominae</taxon>
        <taxon>Neotoma</taxon>
    </lineage>
</organism>
<keyword evidence="2" id="KW-0716">Sensory transduction</keyword>
<proteinExistence type="predicted"/>
<comment type="caution">
    <text evidence="10">The sequence shown here is derived from an EMBL/GenBank/DDBJ whole genome shotgun (WGS) entry which is preliminary data.</text>
</comment>
<dbReference type="OrthoDB" id="5969463at2759"/>
<keyword evidence="6" id="KW-0297">G-protein coupled receptor</keyword>
<keyword evidence="4" id="KW-0552">Olfaction</keyword>
<dbReference type="Proteomes" id="UP000092124">
    <property type="component" value="Unassembled WGS sequence"/>
</dbReference>